<protein>
    <submittedName>
        <fullName evidence="6">Somatomedin B and thrombospondin type 1 domain containing</fullName>
    </submittedName>
</protein>
<dbReference type="PROSITE" id="PS50958">
    <property type="entry name" value="SMB_2"/>
    <property type="match status" value="1"/>
</dbReference>
<feature type="signal peptide" evidence="4">
    <location>
        <begin position="1"/>
        <end position="21"/>
    </location>
</feature>
<dbReference type="Proteomes" id="UP000264820">
    <property type="component" value="Unplaced"/>
</dbReference>
<sequence length="259" mass="29182">MEIVYFLLLLANLGERRLVSGGCLGQCCSGRDMSCASTDWRMDRVYGTCYCDRGCATTLDCCFDYFSHCPAQACSVTAWSFWSGCAEPCQPSWRRRVRHIAERPANGDEPCPTLEERAGCMDYRDRRGTLCRLDAGPAFITSLEFGKARPKMDNFGTPLDAGFCVEFSLESRSPHCAVENRPHTQWMRYFTEGFTVCVACQPPAMRNHTGGCQGDGQEMNRDAVLQWQAVGNPRCSGTWRRIRKTQQCNCPPQHSFVFI</sequence>
<feature type="chain" id="PRO_5018631482" evidence="4">
    <location>
        <begin position="22"/>
        <end position="259"/>
    </location>
</feature>
<keyword evidence="3" id="KW-0325">Glycoprotein</keyword>
<dbReference type="Pfam" id="PF19028">
    <property type="entry name" value="TSP1_spondin"/>
    <property type="match status" value="1"/>
</dbReference>
<dbReference type="InterPro" id="IPR036383">
    <property type="entry name" value="TSP1_rpt_sf"/>
</dbReference>
<evidence type="ECO:0000256" key="4">
    <source>
        <dbReference type="SAM" id="SignalP"/>
    </source>
</evidence>
<evidence type="ECO:0000256" key="1">
    <source>
        <dbReference type="ARBA" id="ARBA00022729"/>
    </source>
</evidence>
<dbReference type="SUPFAM" id="SSF82895">
    <property type="entry name" value="TSP-1 type 1 repeat"/>
    <property type="match status" value="1"/>
</dbReference>
<keyword evidence="2" id="KW-1015">Disulfide bond</keyword>
<dbReference type="InterPro" id="IPR001212">
    <property type="entry name" value="Somatomedin_B_dom"/>
</dbReference>
<dbReference type="STRING" id="109280.ENSHCOP00000021241"/>
<dbReference type="InterPro" id="IPR056801">
    <property type="entry name" value="SBSPON_C"/>
</dbReference>
<evidence type="ECO:0000256" key="2">
    <source>
        <dbReference type="ARBA" id="ARBA00023157"/>
    </source>
</evidence>
<dbReference type="Gene3D" id="2.20.100.10">
    <property type="entry name" value="Thrombospondin type-1 (TSP1) repeat"/>
    <property type="match status" value="1"/>
</dbReference>
<dbReference type="Pfam" id="PF25031">
    <property type="entry name" value="SBSPON_C"/>
    <property type="match status" value="1"/>
</dbReference>
<dbReference type="OMA" id="QAASPQW"/>
<dbReference type="PANTHER" id="PTHR20920:SF2">
    <property type="entry name" value="SOMATOMEDIN-B AND THROMBOSPONDIN TYPE-1 DOMAIN-CONTAINING PROTEIN"/>
    <property type="match status" value="1"/>
</dbReference>
<evidence type="ECO:0000313" key="7">
    <source>
        <dbReference type="Proteomes" id="UP000264820"/>
    </source>
</evidence>
<dbReference type="GeneTree" id="ENSGT00390000008325"/>
<proteinExistence type="predicted"/>
<dbReference type="PANTHER" id="PTHR20920">
    <property type="entry name" value="RPE-SPONDIN"/>
    <property type="match status" value="1"/>
</dbReference>
<dbReference type="InterPro" id="IPR039942">
    <property type="entry name" value="SBSPO"/>
</dbReference>
<evidence type="ECO:0000313" key="6">
    <source>
        <dbReference type="Ensembl" id="ENSHCOP00000021241.1"/>
    </source>
</evidence>
<reference evidence="6" key="1">
    <citation type="submission" date="2025-08" db="UniProtKB">
        <authorList>
            <consortium name="Ensembl"/>
        </authorList>
    </citation>
    <scope>IDENTIFICATION</scope>
</reference>
<organism evidence="6 7">
    <name type="scientific">Hippocampus comes</name>
    <name type="common">Tiger tail seahorse</name>
    <dbReference type="NCBI Taxonomy" id="109280"/>
    <lineage>
        <taxon>Eukaryota</taxon>
        <taxon>Metazoa</taxon>
        <taxon>Chordata</taxon>
        <taxon>Craniata</taxon>
        <taxon>Vertebrata</taxon>
        <taxon>Euteleostomi</taxon>
        <taxon>Actinopterygii</taxon>
        <taxon>Neopterygii</taxon>
        <taxon>Teleostei</taxon>
        <taxon>Neoteleostei</taxon>
        <taxon>Acanthomorphata</taxon>
        <taxon>Syngnathiaria</taxon>
        <taxon>Syngnathiformes</taxon>
        <taxon>Syngnathoidei</taxon>
        <taxon>Syngnathidae</taxon>
        <taxon>Hippocampus</taxon>
    </lineage>
</organism>
<evidence type="ECO:0000256" key="3">
    <source>
        <dbReference type="ARBA" id="ARBA00023180"/>
    </source>
</evidence>
<feature type="domain" description="SMB" evidence="5">
    <location>
        <begin position="23"/>
        <end position="74"/>
    </location>
</feature>
<keyword evidence="1 4" id="KW-0732">Signal</keyword>
<evidence type="ECO:0000259" key="5">
    <source>
        <dbReference type="PROSITE" id="PS50958"/>
    </source>
</evidence>
<dbReference type="PROSITE" id="PS00524">
    <property type="entry name" value="SMB_1"/>
    <property type="match status" value="1"/>
</dbReference>
<name>A0A3Q2YRI4_HIPCM</name>
<accession>A0A3Q2YRI4</accession>
<keyword evidence="7" id="KW-1185">Reference proteome</keyword>
<dbReference type="Ensembl" id="ENSHCOT00000004145.1">
    <property type="protein sequence ID" value="ENSHCOP00000021241.1"/>
    <property type="gene ID" value="ENSHCOG00000007891.1"/>
</dbReference>
<dbReference type="AlphaFoldDB" id="A0A3Q2YRI4"/>
<dbReference type="InterPro" id="IPR044004">
    <property type="entry name" value="TSP1_spondin_dom"/>
</dbReference>
<reference evidence="6" key="2">
    <citation type="submission" date="2025-09" db="UniProtKB">
        <authorList>
            <consortium name="Ensembl"/>
        </authorList>
    </citation>
    <scope>IDENTIFICATION</scope>
</reference>